<feature type="transmembrane region" description="Helical" evidence="1">
    <location>
        <begin position="27"/>
        <end position="49"/>
    </location>
</feature>
<gene>
    <name evidence="2" type="ORF">FPZ08_21185</name>
</gene>
<proteinExistence type="predicted"/>
<evidence type="ECO:0000256" key="1">
    <source>
        <dbReference type="SAM" id="Phobius"/>
    </source>
</evidence>
<dbReference type="Proteomes" id="UP000315364">
    <property type="component" value="Chromosome"/>
</dbReference>
<evidence type="ECO:0000313" key="3">
    <source>
        <dbReference type="Proteomes" id="UP000315364"/>
    </source>
</evidence>
<keyword evidence="1" id="KW-1133">Transmembrane helix</keyword>
<keyword evidence="3" id="KW-1185">Reference proteome</keyword>
<feature type="transmembrane region" description="Helical" evidence="1">
    <location>
        <begin position="142"/>
        <end position="160"/>
    </location>
</feature>
<dbReference type="EMBL" id="CP042304">
    <property type="protein sequence ID" value="QDZ13029.1"/>
    <property type="molecule type" value="Genomic_DNA"/>
</dbReference>
<feature type="transmembrane region" description="Helical" evidence="1">
    <location>
        <begin position="100"/>
        <end position="122"/>
    </location>
</feature>
<reference evidence="2 3" key="1">
    <citation type="submission" date="2019-07" db="EMBL/GenBank/DDBJ databases">
        <title>Full genome sequence of Devosia sp. Gsoil 520.</title>
        <authorList>
            <person name="Im W.-T."/>
        </authorList>
    </citation>
    <scope>NUCLEOTIDE SEQUENCE [LARGE SCALE GENOMIC DNA]</scope>
    <source>
        <strain evidence="2 3">Gsoil 520</strain>
    </source>
</reference>
<protein>
    <submittedName>
        <fullName evidence="2">DUF2569 domain-containing protein</fullName>
    </submittedName>
</protein>
<feature type="transmembrane region" description="Helical" evidence="1">
    <location>
        <begin position="69"/>
        <end position="93"/>
    </location>
</feature>
<dbReference type="OrthoDB" id="9155572at2"/>
<dbReference type="Pfam" id="PF10754">
    <property type="entry name" value="DUF2569"/>
    <property type="match status" value="1"/>
</dbReference>
<dbReference type="InterPro" id="IPR019690">
    <property type="entry name" value="DUF2569"/>
</dbReference>
<evidence type="ECO:0000313" key="2">
    <source>
        <dbReference type="EMBL" id="QDZ13029.1"/>
    </source>
</evidence>
<sequence length="171" mass="18891">MGAPHMTSAELQEQHKRTETLRGPTGLGGWLILPALGLFATPVLAIPTFGDLLPLLTSGAGLTAAQMLVVWFELISNVVLQLLAPAVLLALFFQKKRYFPLLYAGWLAANLLIMLLDLVFVYNAFRSYYDTPGVVFWDQDTAQGIGRAVFGAAIWIPYMFKSVRVKNTFVN</sequence>
<dbReference type="AlphaFoldDB" id="A0A5B8LYY0"/>
<dbReference type="KEGG" id="dea:FPZ08_21185"/>
<accession>A0A5B8LYY0</accession>
<keyword evidence="1" id="KW-0472">Membrane</keyword>
<name>A0A5B8LYY0_9HYPH</name>
<keyword evidence="1" id="KW-0812">Transmembrane</keyword>
<organism evidence="2 3">
    <name type="scientific">Devosia ginsengisoli</name>
    <dbReference type="NCBI Taxonomy" id="400770"/>
    <lineage>
        <taxon>Bacteria</taxon>
        <taxon>Pseudomonadati</taxon>
        <taxon>Pseudomonadota</taxon>
        <taxon>Alphaproteobacteria</taxon>
        <taxon>Hyphomicrobiales</taxon>
        <taxon>Devosiaceae</taxon>
        <taxon>Devosia</taxon>
    </lineage>
</organism>